<dbReference type="Proteomes" id="UP000694892">
    <property type="component" value="Chromosome 4L"/>
</dbReference>
<evidence type="ECO:0000313" key="1">
    <source>
        <dbReference type="EMBL" id="OCT83640.1"/>
    </source>
</evidence>
<protein>
    <submittedName>
        <fullName evidence="1">Uncharacterized protein</fullName>
    </submittedName>
</protein>
<reference evidence="2" key="1">
    <citation type="journal article" date="2016" name="Nature">
        <title>Genome evolution in the allotetraploid frog Xenopus laevis.</title>
        <authorList>
            <person name="Session A.M."/>
            <person name="Uno Y."/>
            <person name="Kwon T."/>
            <person name="Chapman J.A."/>
            <person name="Toyoda A."/>
            <person name="Takahashi S."/>
            <person name="Fukui A."/>
            <person name="Hikosaka A."/>
            <person name="Suzuki A."/>
            <person name="Kondo M."/>
            <person name="van Heeringen S.J."/>
            <person name="Quigley I."/>
            <person name="Heinz S."/>
            <person name="Ogino H."/>
            <person name="Ochi H."/>
            <person name="Hellsten U."/>
            <person name="Lyons J.B."/>
            <person name="Simakov O."/>
            <person name="Putnam N."/>
            <person name="Stites J."/>
            <person name="Kuroki Y."/>
            <person name="Tanaka T."/>
            <person name="Michiue T."/>
            <person name="Watanabe M."/>
            <person name="Bogdanovic O."/>
            <person name="Lister R."/>
            <person name="Georgiou G."/>
            <person name="Paranjpe S.S."/>
            <person name="van Kruijsbergen I."/>
            <person name="Shu S."/>
            <person name="Carlson J."/>
            <person name="Kinoshita T."/>
            <person name="Ohta Y."/>
            <person name="Mawaribuchi S."/>
            <person name="Jenkins J."/>
            <person name="Grimwood J."/>
            <person name="Schmutz J."/>
            <person name="Mitros T."/>
            <person name="Mozaffari S.V."/>
            <person name="Suzuki Y."/>
            <person name="Haramoto Y."/>
            <person name="Yamamoto T.S."/>
            <person name="Takagi C."/>
            <person name="Heald R."/>
            <person name="Miller K."/>
            <person name="Haudenschild C."/>
            <person name="Kitzman J."/>
            <person name="Nakayama T."/>
            <person name="Izutsu Y."/>
            <person name="Robert J."/>
            <person name="Fortriede J."/>
            <person name="Burns K."/>
            <person name="Lotay V."/>
            <person name="Karimi K."/>
            <person name="Yasuoka Y."/>
            <person name="Dichmann D.S."/>
            <person name="Flajnik M.F."/>
            <person name="Houston D.W."/>
            <person name="Shendure J."/>
            <person name="DuPasquier L."/>
            <person name="Vize P.D."/>
            <person name="Zorn A.M."/>
            <person name="Ito M."/>
            <person name="Marcotte E.M."/>
            <person name="Wallingford J.B."/>
            <person name="Ito Y."/>
            <person name="Asashima M."/>
            <person name="Ueno N."/>
            <person name="Matsuda Y."/>
            <person name="Veenstra G.J."/>
            <person name="Fujiyama A."/>
            <person name="Harland R.M."/>
            <person name="Taira M."/>
            <person name="Rokhsar D.S."/>
        </authorList>
    </citation>
    <scope>NUCLEOTIDE SEQUENCE [LARGE SCALE GENOMIC DNA]</scope>
    <source>
        <strain evidence="2">J</strain>
    </source>
</reference>
<sequence>MKNEGSSGMRIIQPRQDVRDGYTVYVEMLVHDGAQWEALHSRPIFQASRETFWQSMHAFCSLAWPMVSECQYRQR</sequence>
<dbReference type="AlphaFoldDB" id="A0A974D3T9"/>
<name>A0A974D3T9_XENLA</name>
<accession>A0A974D3T9</accession>
<dbReference type="EMBL" id="CM004472">
    <property type="protein sequence ID" value="OCT83640.1"/>
    <property type="molecule type" value="Genomic_DNA"/>
</dbReference>
<proteinExistence type="predicted"/>
<gene>
    <name evidence="1" type="ORF">XELAEV_18021783mg</name>
</gene>
<organism evidence="1 2">
    <name type="scientific">Xenopus laevis</name>
    <name type="common">African clawed frog</name>
    <dbReference type="NCBI Taxonomy" id="8355"/>
    <lineage>
        <taxon>Eukaryota</taxon>
        <taxon>Metazoa</taxon>
        <taxon>Chordata</taxon>
        <taxon>Craniata</taxon>
        <taxon>Vertebrata</taxon>
        <taxon>Euteleostomi</taxon>
        <taxon>Amphibia</taxon>
        <taxon>Batrachia</taxon>
        <taxon>Anura</taxon>
        <taxon>Pipoidea</taxon>
        <taxon>Pipidae</taxon>
        <taxon>Xenopodinae</taxon>
        <taxon>Xenopus</taxon>
        <taxon>Xenopus</taxon>
    </lineage>
</organism>
<evidence type="ECO:0000313" key="2">
    <source>
        <dbReference type="Proteomes" id="UP000694892"/>
    </source>
</evidence>